<gene>
    <name evidence="6" type="primary">prmC</name>
    <name evidence="6" type="ORF">J0I24_04415</name>
</gene>
<dbReference type="PANTHER" id="PTHR18895">
    <property type="entry name" value="HEMK METHYLTRANSFERASE"/>
    <property type="match status" value="1"/>
</dbReference>
<dbReference type="NCBIfam" id="TIGR03534">
    <property type="entry name" value="RF_mod_PrmC"/>
    <property type="match status" value="1"/>
</dbReference>
<dbReference type="InterPro" id="IPR004556">
    <property type="entry name" value="HemK-like"/>
</dbReference>
<evidence type="ECO:0000256" key="1">
    <source>
        <dbReference type="ARBA" id="ARBA00022603"/>
    </source>
</evidence>
<dbReference type="EC" id="2.1.1.297" evidence="6"/>
<dbReference type="InterPro" id="IPR041698">
    <property type="entry name" value="Methyltransf_25"/>
</dbReference>
<dbReference type="CDD" id="cd02440">
    <property type="entry name" value="AdoMet_MTases"/>
    <property type="match status" value="1"/>
</dbReference>
<feature type="domain" description="Methyltransferase" evidence="4">
    <location>
        <begin position="150"/>
        <end position="230"/>
    </location>
</feature>
<dbReference type="Pfam" id="PF13649">
    <property type="entry name" value="Methyltransf_25"/>
    <property type="match status" value="1"/>
</dbReference>
<dbReference type="PANTHER" id="PTHR18895:SF74">
    <property type="entry name" value="MTRF1L RELEASE FACTOR GLUTAMINE METHYLTRANSFERASE"/>
    <property type="match status" value="1"/>
</dbReference>
<dbReference type="InterPro" id="IPR040758">
    <property type="entry name" value="PrmC_N"/>
</dbReference>
<protein>
    <submittedName>
        <fullName evidence="6">Peptide chain release factor N(5)-glutamine methyltransferase</fullName>
        <ecNumber evidence="6">2.1.1.297</ecNumber>
    </submittedName>
</protein>
<organism evidence="6 7">
    <name type="scientific">Thiomonas arsenitoxydans (strain DSM 22701 / CIP 110005 / 3As)</name>
    <dbReference type="NCBI Taxonomy" id="426114"/>
    <lineage>
        <taxon>Bacteria</taxon>
        <taxon>Pseudomonadati</taxon>
        <taxon>Pseudomonadota</taxon>
        <taxon>Betaproteobacteria</taxon>
        <taxon>Burkholderiales</taxon>
        <taxon>Thiomonas</taxon>
    </lineage>
</organism>
<evidence type="ECO:0000256" key="3">
    <source>
        <dbReference type="ARBA" id="ARBA00022691"/>
    </source>
</evidence>
<evidence type="ECO:0000256" key="2">
    <source>
        <dbReference type="ARBA" id="ARBA00022679"/>
    </source>
</evidence>
<keyword evidence="1 6" id="KW-0489">Methyltransferase</keyword>
<evidence type="ECO:0000313" key="7">
    <source>
        <dbReference type="Proteomes" id="UP000664800"/>
    </source>
</evidence>
<dbReference type="GO" id="GO:0032259">
    <property type="term" value="P:methylation"/>
    <property type="evidence" value="ECO:0007669"/>
    <property type="project" value="UniProtKB-KW"/>
</dbReference>
<dbReference type="Pfam" id="PF17827">
    <property type="entry name" value="PrmC_N"/>
    <property type="match status" value="1"/>
</dbReference>
<dbReference type="Gene3D" id="3.40.50.150">
    <property type="entry name" value="Vaccinia Virus protein VP39"/>
    <property type="match status" value="1"/>
</dbReference>
<dbReference type="GO" id="GO:0102559">
    <property type="term" value="F:peptide chain release factor N(5)-glutamine methyltransferase activity"/>
    <property type="evidence" value="ECO:0007669"/>
    <property type="project" value="UniProtKB-EC"/>
</dbReference>
<dbReference type="RefSeq" id="WP_276728402.1">
    <property type="nucleotide sequence ID" value="NZ_JAFKMR010000012.1"/>
</dbReference>
<dbReference type="AlphaFoldDB" id="A0A8I1MWD6"/>
<dbReference type="EMBL" id="JAFKMR010000012">
    <property type="protein sequence ID" value="MBN8743533.1"/>
    <property type="molecule type" value="Genomic_DNA"/>
</dbReference>
<evidence type="ECO:0000259" key="4">
    <source>
        <dbReference type="Pfam" id="PF13649"/>
    </source>
</evidence>
<feature type="domain" description="Release factor glutamine methyltransferase N-terminal" evidence="5">
    <location>
        <begin position="47"/>
        <end position="104"/>
    </location>
</feature>
<keyword evidence="2 6" id="KW-0808">Transferase</keyword>
<name>A0A8I1MWD6_THIA3</name>
<keyword evidence="3" id="KW-0949">S-adenosyl-L-methionine</keyword>
<proteinExistence type="predicted"/>
<dbReference type="InterPro" id="IPR019874">
    <property type="entry name" value="RF_methyltr_PrmC"/>
</dbReference>
<reference evidence="6" key="1">
    <citation type="submission" date="2021-02" db="EMBL/GenBank/DDBJ databases">
        <title>Thiocyanate and organic carbon inputs drive convergent selection for specific autotrophic Afipia and Thiobacillus strains within complex microbiomes.</title>
        <authorList>
            <person name="Huddy R.J."/>
            <person name="Sachdeva R."/>
            <person name="Kadzinga F."/>
            <person name="Kantor R.S."/>
            <person name="Harrison S.T.L."/>
            <person name="Banfield J.F."/>
        </authorList>
    </citation>
    <scope>NUCLEOTIDE SEQUENCE</scope>
    <source>
        <strain evidence="6">SCN18_13_7_16_R3_B_64_19</strain>
    </source>
</reference>
<dbReference type="SUPFAM" id="SSF53335">
    <property type="entry name" value="S-adenosyl-L-methionine-dependent methyltransferases"/>
    <property type="match status" value="1"/>
</dbReference>
<comment type="caution">
    <text evidence="6">The sequence shown here is derived from an EMBL/GenBank/DDBJ whole genome shotgun (WGS) entry which is preliminary data.</text>
</comment>
<evidence type="ECO:0000313" key="6">
    <source>
        <dbReference type="EMBL" id="MBN8743533.1"/>
    </source>
</evidence>
<dbReference type="NCBIfam" id="TIGR00536">
    <property type="entry name" value="hemK_fam"/>
    <property type="match status" value="1"/>
</dbReference>
<dbReference type="InterPro" id="IPR029063">
    <property type="entry name" value="SAM-dependent_MTases_sf"/>
</dbReference>
<accession>A0A8I1MWD6</accession>
<dbReference type="Gene3D" id="1.10.8.10">
    <property type="entry name" value="DNA helicase RuvA subunit, C-terminal domain"/>
    <property type="match status" value="1"/>
</dbReference>
<dbReference type="Proteomes" id="UP000664800">
    <property type="component" value="Unassembled WGS sequence"/>
</dbReference>
<dbReference type="InterPro" id="IPR050320">
    <property type="entry name" value="N5-glutamine_MTase"/>
</dbReference>
<evidence type="ECO:0000259" key="5">
    <source>
        <dbReference type="Pfam" id="PF17827"/>
    </source>
</evidence>
<sequence>MNLDAASPPAQTAPDLQALGPDAQAVFEQRLARLTQALDILPDKPEETPASALRALWLLAAGRPMSLHAAAETPLVALSAAQLEALDGLIERRVAGEPIAYLTGWQRFMGLELRASPEALIPRAESELLGQIAAQKLRSMAEATATPPIVIDVCCGSGNLALALAHAVPQAQVHGADISQTAIDLARANTQNLDLGQRVSLHTGDLLAPFGAEFQGKVDLVVSLPPYISTAKMDTMPHEIVGHEPHLAFDGGPFGVRILMRLIREAPPLLRPGGWLGMEVGLGQGPAMMQLLEKHPAYDRVETVCDAQGAVRAVLARAAGSTVD</sequence>